<keyword evidence="4" id="KW-1185">Reference proteome</keyword>
<dbReference type="OrthoDB" id="2363417at2759"/>
<keyword evidence="2" id="KW-0472">Membrane</keyword>
<dbReference type="Proteomes" id="UP000266673">
    <property type="component" value="Unassembled WGS sequence"/>
</dbReference>
<comment type="caution">
    <text evidence="3">The sequence shown here is derived from an EMBL/GenBank/DDBJ whole genome shotgun (WGS) entry which is preliminary data.</text>
</comment>
<organism evidence="3 4">
    <name type="scientific">Gigaspora rosea</name>
    <dbReference type="NCBI Taxonomy" id="44941"/>
    <lineage>
        <taxon>Eukaryota</taxon>
        <taxon>Fungi</taxon>
        <taxon>Fungi incertae sedis</taxon>
        <taxon>Mucoromycota</taxon>
        <taxon>Glomeromycotina</taxon>
        <taxon>Glomeromycetes</taxon>
        <taxon>Diversisporales</taxon>
        <taxon>Gigasporaceae</taxon>
        <taxon>Gigaspora</taxon>
    </lineage>
</organism>
<evidence type="ECO:0000256" key="1">
    <source>
        <dbReference type="SAM" id="MobiDB-lite"/>
    </source>
</evidence>
<evidence type="ECO:0008006" key="5">
    <source>
        <dbReference type="Google" id="ProtNLM"/>
    </source>
</evidence>
<feature type="compositionally biased region" description="Low complexity" evidence="1">
    <location>
        <begin position="353"/>
        <end position="373"/>
    </location>
</feature>
<dbReference type="EMBL" id="QKWP01000267">
    <property type="protein sequence ID" value="RIB23328.1"/>
    <property type="molecule type" value="Genomic_DNA"/>
</dbReference>
<gene>
    <name evidence="3" type="ORF">C2G38_2242775</name>
</gene>
<dbReference type="InterPro" id="IPR015915">
    <property type="entry name" value="Kelch-typ_b-propeller"/>
</dbReference>
<proteinExistence type="predicted"/>
<keyword evidence="2" id="KW-0812">Transmembrane</keyword>
<evidence type="ECO:0000313" key="4">
    <source>
        <dbReference type="Proteomes" id="UP000266673"/>
    </source>
</evidence>
<evidence type="ECO:0000313" key="3">
    <source>
        <dbReference type="EMBL" id="RIB23328.1"/>
    </source>
</evidence>
<name>A0A397VN69_9GLOM</name>
<dbReference type="STRING" id="44941.A0A397VN69"/>
<dbReference type="SUPFAM" id="SSF50965">
    <property type="entry name" value="Galactose oxidase, central domain"/>
    <property type="match status" value="1"/>
</dbReference>
<dbReference type="Gene3D" id="2.120.10.80">
    <property type="entry name" value="Kelch-type beta propeller"/>
    <property type="match status" value="1"/>
</dbReference>
<feature type="transmembrane region" description="Helical" evidence="2">
    <location>
        <begin position="386"/>
        <end position="409"/>
    </location>
</feature>
<evidence type="ECO:0000256" key="2">
    <source>
        <dbReference type="SAM" id="Phobius"/>
    </source>
</evidence>
<accession>A0A397VN69</accession>
<protein>
    <recommendedName>
        <fullName evidence="5">Kelch repeat protein</fullName>
    </recommendedName>
</protein>
<keyword evidence="2" id="KW-1133">Transmembrane helix</keyword>
<feature type="region of interest" description="Disordered" evidence="1">
    <location>
        <begin position="353"/>
        <end position="374"/>
    </location>
</feature>
<sequence length="423" mass="47999">MNLSLIFSFFITSIIFNYINFVNCSLEHNYVPFFITDNLYFVGNNKIFYINLKDVPLDNNTIAYASKWFNINVPKSKIDYFQNRPILGGKANDKIFFMSTSFSENVRLHTFDTTLKKWETNISYQGAPSDSHNFDHITWVSDELTSKSYHYDGYGHNLTIFDSINLAWINSTSNPQNVSPNFAWYSDFVQVLSTNDKIFYIGGALGFTGSKQLMLMSNILTYDIVSDSWQINNATGKEIEGRIDHTAVMTSDKRIIVYGGMNNLRPAFPYLAVLDTSKIPYEWSTPTEENSIGPITEHSSIMIKNYMVTAFGRNLSERPSAKYGIKNVYKLDISNPSSYKWSLLATNQSNSVDNNNSLSSNNSNSNNNSSSNNTEANGVSGLSIRWIVTIFIIVATIIVLLIFIIYKIIQRKTGSPNKSFIKY</sequence>
<dbReference type="InterPro" id="IPR011043">
    <property type="entry name" value="Gal_Oxase/kelch_b-propeller"/>
</dbReference>
<dbReference type="Pfam" id="PF24681">
    <property type="entry name" value="Kelch_KLHDC2_KLHL20_DRC7"/>
    <property type="match status" value="1"/>
</dbReference>
<dbReference type="AlphaFoldDB" id="A0A397VN69"/>
<reference evidence="3 4" key="1">
    <citation type="submission" date="2018-06" db="EMBL/GenBank/DDBJ databases">
        <title>Comparative genomics reveals the genomic features of Rhizophagus irregularis, R. cerebriforme, R. diaphanum and Gigaspora rosea, and their symbiotic lifestyle signature.</title>
        <authorList>
            <person name="Morin E."/>
            <person name="San Clemente H."/>
            <person name="Chen E.C.H."/>
            <person name="De La Providencia I."/>
            <person name="Hainaut M."/>
            <person name="Kuo A."/>
            <person name="Kohler A."/>
            <person name="Murat C."/>
            <person name="Tang N."/>
            <person name="Roy S."/>
            <person name="Loubradou J."/>
            <person name="Henrissat B."/>
            <person name="Grigoriev I.V."/>
            <person name="Corradi N."/>
            <person name="Roux C."/>
            <person name="Martin F.M."/>
        </authorList>
    </citation>
    <scope>NUCLEOTIDE SEQUENCE [LARGE SCALE GENOMIC DNA]</scope>
    <source>
        <strain evidence="3 4">DAOM 194757</strain>
    </source>
</reference>